<dbReference type="GeneID" id="109505075"/>
<gene>
    <name evidence="4" type="primary">LOC109505075</name>
</gene>
<dbReference type="AlphaFoldDB" id="A0A6J0PCA9"/>
<dbReference type="PANTHER" id="PTHR44137">
    <property type="entry name" value="BNAC03G44070D PROTEIN"/>
    <property type="match status" value="1"/>
</dbReference>
<sequence>MTSKPIGIRNQLEYETIEPNRLYMPALPLVIVQNLRDKRRANAMQHKEEEAAKTMEQAEELFKAHDYRGALMLAHKARCLFSSLPGLVNVLIAYHIHVCARARKTPSGDTDWHAVLSAPPSSDATVIKKQYMNMRHLTHPENCKSAAAKGAFQLVERAWSCLNSSSPPPAGSTTSSEPQNTTSRPRSPQPPTRTGDAKVKPAIRNNSKCQSAMITPENQFTESSSRRQPENGLPPPRHTPTSPSSPSRAGSSAQATSFTMHSSSQSSIPKFLLCPFCGTQNCYRVIDGLCHITCKQCGVTSSIRREGASLNRSDQVSGASPPSSQTGIAVCRKCRIPYDGKIPNNRRILRKCKLCGSWASIKLEIKQIRIHEDQTTSVVPGSGDEPSEAWFVAPAW</sequence>
<evidence type="ECO:0000313" key="4">
    <source>
        <dbReference type="RefSeq" id="XP_019702548.1"/>
    </source>
</evidence>
<feature type="compositionally biased region" description="Polar residues" evidence="1">
    <location>
        <begin position="204"/>
        <end position="223"/>
    </location>
</feature>
<name>A0A6J0PCA9_ELAGV</name>
<dbReference type="Gene3D" id="1.10.287.110">
    <property type="entry name" value="DnaJ domain"/>
    <property type="match status" value="1"/>
</dbReference>
<organism evidence="3 4">
    <name type="scientific">Elaeis guineensis var. tenera</name>
    <name type="common">Oil palm</name>
    <dbReference type="NCBI Taxonomy" id="51953"/>
    <lineage>
        <taxon>Eukaryota</taxon>
        <taxon>Viridiplantae</taxon>
        <taxon>Streptophyta</taxon>
        <taxon>Embryophyta</taxon>
        <taxon>Tracheophyta</taxon>
        <taxon>Spermatophyta</taxon>
        <taxon>Magnoliopsida</taxon>
        <taxon>Liliopsida</taxon>
        <taxon>Arecaceae</taxon>
        <taxon>Arecoideae</taxon>
        <taxon>Cocoseae</taxon>
        <taxon>Elaeidinae</taxon>
        <taxon>Elaeis</taxon>
    </lineage>
</organism>
<feature type="compositionally biased region" description="Low complexity" evidence="1">
    <location>
        <begin position="239"/>
        <end position="253"/>
    </location>
</feature>
<dbReference type="GO" id="GO:0005783">
    <property type="term" value="C:endoplasmic reticulum"/>
    <property type="evidence" value="ECO:0007669"/>
    <property type="project" value="UniProtKB-ARBA"/>
</dbReference>
<dbReference type="PANTHER" id="PTHR44137:SF16">
    <property type="entry name" value="OS03G0837400 PROTEIN"/>
    <property type="match status" value="1"/>
</dbReference>
<feature type="region of interest" description="Disordered" evidence="1">
    <location>
        <begin position="163"/>
        <end position="261"/>
    </location>
</feature>
<protein>
    <submittedName>
        <fullName evidence="4">Uncharacterized protein LOC109505075</fullName>
    </submittedName>
</protein>
<reference evidence="4" key="1">
    <citation type="submission" date="2025-08" db="UniProtKB">
        <authorList>
            <consortium name="RefSeq"/>
        </authorList>
    </citation>
    <scope>IDENTIFICATION</scope>
</reference>
<evidence type="ECO:0000259" key="2">
    <source>
        <dbReference type="Pfam" id="PF00226"/>
    </source>
</evidence>
<dbReference type="InterPro" id="IPR001623">
    <property type="entry name" value="DnaJ_domain"/>
</dbReference>
<keyword evidence="3" id="KW-1185">Reference proteome</keyword>
<accession>A0A6J0PCA9</accession>
<dbReference type="Proteomes" id="UP000504607">
    <property type="component" value="Unplaced"/>
</dbReference>
<dbReference type="OrthoDB" id="779950at2759"/>
<dbReference type="SUPFAM" id="SSF46565">
    <property type="entry name" value="Chaperone J-domain"/>
    <property type="match status" value="1"/>
</dbReference>
<dbReference type="RefSeq" id="XP_019702548.1">
    <property type="nucleotide sequence ID" value="XM_019846989.1"/>
</dbReference>
<evidence type="ECO:0000256" key="1">
    <source>
        <dbReference type="SAM" id="MobiDB-lite"/>
    </source>
</evidence>
<dbReference type="InParanoid" id="A0A6J0PCA9"/>
<feature type="domain" description="J" evidence="2">
    <location>
        <begin position="111"/>
        <end position="164"/>
    </location>
</feature>
<evidence type="ECO:0000313" key="3">
    <source>
        <dbReference type="Proteomes" id="UP000504607"/>
    </source>
</evidence>
<dbReference type="KEGG" id="egu:109505075"/>
<proteinExistence type="predicted"/>
<dbReference type="InterPro" id="IPR036869">
    <property type="entry name" value="J_dom_sf"/>
</dbReference>
<feature type="compositionally biased region" description="Low complexity" evidence="1">
    <location>
        <begin position="171"/>
        <end position="186"/>
    </location>
</feature>
<dbReference type="Pfam" id="PF00226">
    <property type="entry name" value="DnaJ"/>
    <property type="match status" value="1"/>
</dbReference>